<feature type="compositionally biased region" description="Low complexity" evidence="7">
    <location>
        <begin position="471"/>
        <end position="508"/>
    </location>
</feature>
<comment type="subcellular location">
    <subcellularLocation>
        <location evidence="1">Nucleus</location>
    </subcellularLocation>
</comment>
<feature type="region of interest" description="Disordered" evidence="7">
    <location>
        <begin position="53"/>
        <end position="109"/>
    </location>
</feature>
<evidence type="ECO:0000256" key="4">
    <source>
        <dbReference type="ARBA" id="ARBA00023163"/>
    </source>
</evidence>
<dbReference type="Proteomes" id="UP000054988">
    <property type="component" value="Unassembled WGS sequence"/>
</dbReference>
<feature type="compositionally biased region" description="Low complexity" evidence="7">
    <location>
        <begin position="162"/>
        <end position="171"/>
    </location>
</feature>
<dbReference type="EMBL" id="LATX01001818">
    <property type="protein sequence ID" value="KTB37793.1"/>
    <property type="molecule type" value="Genomic_DNA"/>
</dbReference>
<evidence type="ECO:0000313" key="10">
    <source>
        <dbReference type="Proteomes" id="UP000054988"/>
    </source>
</evidence>
<evidence type="ECO:0000313" key="9">
    <source>
        <dbReference type="EMBL" id="KTB37793.1"/>
    </source>
</evidence>
<reference evidence="9 10" key="1">
    <citation type="submission" date="2015-12" db="EMBL/GenBank/DDBJ databases">
        <title>Draft genome sequence of Moniliophthora roreri, the causal agent of frosty pod rot of cacao.</title>
        <authorList>
            <person name="Aime M.C."/>
            <person name="Diaz-Valderrama J.R."/>
            <person name="Kijpornyongpan T."/>
            <person name="Phillips-Mora W."/>
        </authorList>
    </citation>
    <scope>NUCLEOTIDE SEQUENCE [LARGE SCALE GENOMIC DNA]</scope>
    <source>
        <strain evidence="9 10">MCA 2952</strain>
    </source>
</reference>
<dbReference type="Pfam" id="PF00010">
    <property type="entry name" value="HLH"/>
    <property type="match status" value="1"/>
</dbReference>
<evidence type="ECO:0000256" key="7">
    <source>
        <dbReference type="SAM" id="MobiDB-lite"/>
    </source>
</evidence>
<proteinExistence type="predicted"/>
<feature type="compositionally biased region" description="Polar residues" evidence="7">
    <location>
        <begin position="150"/>
        <end position="161"/>
    </location>
</feature>
<dbReference type="SMART" id="SM00353">
    <property type="entry name" value="HLH"/>
    <property type="match status" value="1"/>
</dbReference>
<feature type="domain" description="BHLH" evidence="8">
    <location>
        <begin position="834"/>
        <end position="933"/>
    </location>
</feature>
<dbReference type="PANTHER" id="PTHR15741:SF38">
    <property type="entry name" value="BHLH DOMAIN-CONTAINING PROTEIN"/>
    <property type="match status" value="1"/>
</dbReference>
<feature type="compositionally biased region" description="Low complexity" evidence="7">
    <location>
        <begin position="725"/>
        <end position="754"/>
    </location>
</feature>
<evidence type="ECO:0000256" key="2">
    <source>
        <dbReference type="ARBA" id="ARBA00023015"/>
    </source>
</evidence>
<protein>
    <recommendedName>
        <fullName evidence="8">BHLH domain-containing protein</fullName>
    </recommendedName>
</protein>
<feature type="coiled-coil region" evidence="6">
    <location>
        <begin position="930"/>
        <end position="964"/>
    </location>
</feature>
<accession>A0A0W0FNG5</accession>
<feature type="compositionally biased region" description="Gly residues" evidence="7">
    <location>
        <begin position="545"/>
        <end position="559"/>
    </location>
</feature>
<evidence type="ECO:0000256" key="6">
    <source>
        <dbReference type="SAM" id="Coils"/>
    </source>
</evidence>
<dbReference type="InterPro" id="IPR052207">
    <property type="entry name" value="Max-like/E-box_TFs"/>
</dbReference>
<evidence type="ECO:0000256" key="5">
    <source>
        <dbReference type="ARBA" id="ARBA00023242"/>
    </source>
</evidence>
<feature type="region of interest" description="Disordered" evidence="7">
    <location>
        <begin position="273"/>
        <end position="367"/>
    </location>
</feature>
<feature type="compositionally biased region" description="Basic residues" evidence="7">
    <location>
        <begin position="298"/>
        <end position="310"/>
    </location>
</feature>
<feature type="region of interest" description="Disordered" evidence="7">
    <location>
        <begin position="404"/>
        <end position="631"/>
    </location>
</feature>
<dbReference type="InterPro" id="IPR036638">
    <property type="entry name" value="HLH_DNA-bd_sf"/>
</dbReference>
<name>A0A0W0FNG5_MONRR</name>
<dbReference type="PANTHER" id="PTHR15741">
    <property type="entry name" value="BASIC HELIX-LOOP-HELIX ZIP TRANSCRIPTION FACTOR"/>
    <property type="match status" value="1"/>
</dbReference>
<evidence type="ECO:0000259" key="8">
    <source>
        <dbReference type="PROSITE" id="PS50888"/>
    </source>
</evidence>
<dbReference type="InterPro" id="IPR011598">
    <property type="entry name" value="bHLH_dom"/>
</dbReference>
<keyword evidence="3" id="KW-0238">DNA-binding</keyword>
<feature type="compositionally biased region" description="Polar residues" evidence="7">
    <location>
        <begin position="53"/>
        <end position="108"/>
    </location>
</feature>
<feature type="compositionally biased region" description="Low complexity" evidence="7">
    <location>
        <begin position="273"/>
        <end position="297"/>
    </location>
</feature>
<feature type="compositionally biased region" description="Low complexity" evidence="7">
    <location>
        <begin position="591"/>
        <end position="613"/>
    </location>
</feature>
<evidence type="ECO:0000256" key="3">
    <source>
        <dbReference type="ARBA" id="ARBA00023125"/>
    </source>
</evidence>
<feature type="compositionally biased region" description="Polar residues" evidence="7">
    <location>
        <begin position="566"/>
        <end position="576"/>
    </location>
</feature>
<feature type="region of interest" description="Disordered" evidence="7">
    <location>
        <begin position="150"/>
        <end position="176"/>
    </location>
</feature>
<gene>
    <name evidence="9" type="ORF">WG66_9633</name>
</gene>
<keyword evidence="2" id="KW-0805">Transcription regulation</keyword>
<dbReference type="AlphaFoldDB" id="A0A0W0FNG5"/>
<keyword evidence="4" id="KW-0804">Transcription</keyword>
<feature type="region of interest" description="Disordered" evidence="7">
    <location>
        <begin position="706"/>
        <end position="792"/>
    </location>
</feature>
<dbReference type="GO" id="GO:0000978">
    <property type="term" value="F:RNA polymerase II cis-regulatory region sequence-specific DNA binding"/>
    <property type="evidence" value="ECO:0007669"/>
    <property type="project" value="TreeGrafter"/>
</dbReference>
<dbReference type="Gene3D" id="4.10.280.10">
    <property type="entry name" value="Helix-loop-helix DNA-binding domain"/>
    <property type="match status" value="1"/>
</dbReference>
<dbReference type="GO" id="GO:0005634">
    <property type="term" value="C:nucleus"/>
    <property type="evidence" value="ECO:0007669"/>
    <property type="project" value="UniProtKB-SubCell"/>
</dbReference>
<feature type="compositionally biased region" description="Basic residues" evidence="7">
    <location>
        <begin position="408"/>
        <end position="421"/>
    </location>
</feature>
<dbReference type="PROSITE" id="PS50888">
    <property type="entry name" value="BHLH"/>
    <property type="match status" value="1"/>
</dbReference>
<keyword evidence="6" id="KW-0175">Coiled coil</keyword>
<dbReference type="GO" id="GO:0046983">
    <property type="term" value="F:protein dimerization activity"/>
    <property type="evidence" value="ECO:0007669"/>
    <property type="project" value="InterPro"/>
</dbReference>
<keyword evidence="5" id="KW-0539">Nucleus</keyword>
<feature type="compositionally biased region" description="Low complexity" evidence="7">
    <location>
        <begin position="341"/>
        <end position="359"/>
    </location>
</feature>
<comment type="caution">
    <text evidence="9">The sequence shown here is derived from an EMBL/GenBank/DDBJ whole genome shotgun (WGS) entry which is preliminary data.</text>
</comment>
<evidence type="ECO:0000256" key="1">
    <source>
        <dbReference type="ARBA" id="ARBA00004123"/>
    </source>
</evidence>
<organism evidence="9 10">
    <name type="scientific">Moniliophthora roreri</name>
    <name type="common">Frosty pod rot fungus</name>
    <name type="synonym">Monilia roreri</name>
    <dbReference type="NCBI Taxonomy" id="221103"/>
    <lineage>
        <taxon>Eukaryota</taxon>
        <taxon>Fungi</taxon>
        <taxon>Dikarya</taxon>
        <taxon>Basidiomycota</taxon>
        <taxon>Agaricomycotina</taxon>
        <taxon>Agaricomycetes</taxon>
        <taxon>Agaricomycetidae</taxon>
        <taxon>Agaricales</taxon>
        <taxon>Marasmiineae</taxon>
        <taxon>Marasmiaceae</taxon>
        <taxon>Moniliophthora</taxon>
    </lineage>
</organism>
<dbReference type="eggNOG" id="ENOG502S7T4">
    <property type="taxonomic scope" value="Eukaryota"/>
</dbReference>
<feature type="compositionally biased region" description="Polar residues" evidence="7">
    <location>
        <begin position="714"/>
        <end position="724"/>
    </location>
</feature>
<feature type="compositionally biased region" description="Polar residues" evidence="7">
    <location>
        <begin position="428"/>
        <end position="448"/>
    </location>
</feature>
<sequence>MPLSGNPGTYSSSTIDIESLNAAISSMSADAGSDPVSPISPVSAITMSAMDLNQPSPVASSTSQGPNVNNNGSVPQEGSGRTTGTSNMFTGFGNKNSSSTNPLNSGSAAQMGLPNLQGLASLTGLAGFGGALNPQLLMNLDALNTNFVPNSMNEGSTTPQASSNSNTRSNSGGPGNVSQQIILEQFRLAQLQQLQHLQAQIFQQQMALISSGAIMGMNHSGDGSNAQSQNQNQARAFHGLPTPGSSTELRASNHPVEFVSPMLLNYADLSDLSNTSSTSSHHNSFASASSHSAPSHVSHGHPHSHSHSHSNPHSLTHTPVFAPHDPGSGGDIPLDGLAPLSSRFSNNNTRSSSNDNENNSIHHRGTSSAPAHIAFSQPRHSNNELDFDISPLTSPWLGADVGSGNRVHGYHHPQHQHHSRQNHSTSSPFLSATGSSGTSNKRTASPSNDMMMEEYSRKTRQSPAVRATIPSSSSGTSPSDIYSANNSSNNSSSSRRNSVARGSRSVNSTPLLKGTISTSSGPRSRKDSLAAATKQSGSTPSPVSGGAGGGSSSGSGSGHSGTTSSMNFNEIVQDSPSPVDLTLSMPPPAAPASANTSGSNTGPSSNTSSSSNTFGMNIHSGSNTPGATDGMDVNMDFGSSLEDFNFGGMHQQHRHQMQSQYEQGGMTPPLMPVTPASIMNLGVGRGGVGIGMSSGTFGGFTPGASSSGGAGNIDASTSAQATPRVTSNVNNSTASASTSVALTTGSSTPAAATGRKAKTKAKGNAEGSPSGAVTNAGAAATRKSTRGKGATAVAASPSLKAILPASDSPVITPTTSSSPAVGATAFAMNAAPAVRKTSHKAAEQKRRDSLKTTFDDLRGLLPPIPLPSDDKFNADDTVVGGGFVAGVVAAARASMLPGALPPRGPPKAGGEGPNKGVSKLQLLICGNEYIRVLKGRVERRDEEIERLRKEVRKLRLRMDISELGKSNTRQLYGMDMMEMNGDQEEEEPVDLEKDLDAVEWVNVRLANSAATTAIPEEEEGEVG</sequence>
<dbReference type="SUPFAM" id="SSF47459">
    <property type="entry name" value="HLH, helix-loop-helix DNA-binding domain"/>
    <property type="match status" value="1"/>
</dbReference>
<dbReference type="GO" id="GO:0000981">
    <property type="term" value="F:DNA-binding transcription factor activity, RNA polymerase II-specific"/>
    <property type="evidence" value="ECO:0007669"/>
    <property type="project" value="TreeGrafter"/>
</dbReference>